<gene>
    <name evidence="2" type="ORF">NCTC13337_02627</name>
</gene>
<dbReference type="CDD" id="cd18808">
    <property type="entry name" value="SF1_C_Upf1"/>
    <property type="match status" value="1"/>
</dbReference>
<dbReference type="SUPFAM" id="SSF52540">
    <property type="entry name" value="P-loop containing nucleoside triphosphate hydrolases"/>
    <property type="match status" value="1"/>
</dbReference>
<dbReference type="InterPro" id="IPR027417">
    <property type="entry name" value="P-loop_NTPase"/>
</dbReference>
<reference evidence="2 3" key="1">
    <citation type="submission" date="2018-06" db="EMBL/GenBank/DDBJ databases">
        <authorList>
            <consortium name="Pathogen Informatics"/>
            <person name="Doyle S."/>
        </authorList>
    </citation>
    <scope>NUCLEOTIDE SEQUENCE [LARGE SCALE GENOMIC DNA]</scope>
    <source>
        <strain evidence="2 3">NCTC13337</strain>
    </source>
</reference>
<feature type="domain" description="DNA2/NAM7 helicase-like C-terminal" evidence="1">
    <location>
        <begin position="13"/>
        <end position="161"/>
    </location>
</feature>
<sequence>MHYIYSSFPEKLKSSVTWLDTASLPNAYHEEGKNGSLFNRVEADEIIKVLQDLANDEAFINSKIVQQCLENNSHIIGIICMYGEQKKLIRQKFNERIWNDDFRRLVKIDSVDSYQGKENRIIILSLTRHDKKYSTGFLYLPNRINVALSRAMDKLIIVGAKTVWEQPKNSNTPLAKVLRFMQKQTNNQYYTINTLKNGEKK</sequence>
<evidence type="ECO:0000313" key="2">
    <source>
        <dbReference type="EMBL" id="SUO97804.1"/>
    </source>
</evidence>
<organism evidence="2 3">
    <name type="scientific">Suttonella ornithocola</name>
    <dbReference type="NCBI Taxonomy" id="279832"/>
    <lineage>
        <taxon>Bacteria</taxon>
        <taxon>Pseudomonadati</taxon>
        <taxon>Pseudomonadota</taxon>
        <taxon>Gammaproteobacteria</taxon>
        <taxon>Cardiobacteriales</taxon>
        <taxon>Cardiobacteriaceae</taxon>
        <taxon>Suttonella</taxon>
    </lineage>
</organism>
<dbReference type="Pfam" id="PF13087">
    <property type="entry name" value="AAA_12"/>
    <property type="match status" value="1"/>
</dbReference>
<keyword evidence="3" id="KW-1185">Reference proteome</keyword>
<dbReference type="RefSeq" id="WP_072577360.1">
    <property type="nucleotide sequence ID" value="NZ_LWHB01000163.1"/>
</dbReference>
<proteinExistence type="predicted"/>
<dbReference type="InterPro" id="IPR041679">
    <property type="entry name" value="DNA2/NAM7-like_C"/>
</dbReference>
<dbReference type="AlphaFoldDB" id="A0A380N001"/>
<dbReference type="PANTHER" id="PTHR10887">
    <property type="entry name" value="DNA2/NAM7 HELICASE FAMILY"/>
    <property type="match status" value="1"/>
</dbReference>
<name>A0A380N001_9GAMM</name>
<dbReference type="Proteomes" id="UP000254601">
    <property type="component" value="Unassembled WGS sequence"/>
</dbReference>
<keyword evidence="2" id="KW-0067">ATP-binding</keyword>
<keyword evidence="2" id="KW-0378">Hydrolase</keyword>
<accession>A0A380N001</accession>
<keyword evidence="2" id="KW-0547">Nucleotide-binding</keyword>
<dbReference type="EMBL" id="UHIC01000001">
    <property type="protein sequence ID" value="SUO97804.1"/>
    <property type="molecule type" value="Genomic_DNA"/>
</dbReference>
<evidence type="ECO:0000313" key="3">
    <source>
        <dbReference type="Proteomes" id="UP000254601"/>
    </source>
</evidence>
<dbReference type="InterPro" id="IPR045055">
    <property type="entry name" value="DNA2/NAM7-like"/>
</dbReference>
<keyword evidence="2" id="KW-0347">Helicase</keyword>
<evidence type="ECO:0000259" key="1">
    <source>
        <dbReference type="Pfam" id="PF13087"/>
    </source>
</evidence>
<dbReference type="GO" id="GO:0004386">
    <property type="term" value="F:helicase activity"/>
    <property type="evidence" value="ECO:0007669"/>
    <property type="project" value="UniProtKB-KW"/>
</dbReference>
<dbReference type="PANTHER" id="PTHR10887:SF495">
    <property type="entry name" value="HELICASE SENATAXIN ISOFORM X1-RELATED"/>
    <property type="match status" value="1"/>
</dbReference>
<protein>
    <submittedName>
        <fullName evidence="2">Putative DNA helicase</fullName>
    </submittedName>
</protein>
<dbReference type="InterPro" id="IPR047187">
    <property type="entry name" value="SF1_C_Upf1"/>
</dbReference>
<dbReference type="Gene3D" id="3.40.50.300">
    <property type="entry name" value="P-loop containing nucleotide triphosphate hydrolases"/>
    <property type="match status" value="1"/>
</dbReference>